<evidence type="ECO:0000256" key="4">
    <source>
        <dbReference type="ARBA" id="ARBA00022660"/>
    </source>
</evidence>
<dbReference type="InterPro" id="IPR009056">
    <property type="entry name" value="Cyt_c-like_dom"/>
</dbReference>
<evidence type="ECO:0000256" key="3">
    <source>
        <dbReference type="ARBA" id="ARBA00022617"/>
    </source>
</evidence>
<keyword evidence="6" id="KW-0249">Electron transport</keyword>
<gene>
    <name evidence="11" type="ORF">ACFQ27_04245</name>
</gene>
<dbReference type="PRINTS" id="PR00605">
    <property type="entry name" value="CYTCHROMECIC"/>
</dbReference>
<dbReference type="Gene3D" id="1.10.760.10">
    <property type="entry name" value="Cytochrome c-like domain"/>
    <property type="match status" value="1"/>
</dbReference>
<dbReference type="InterPro" id="IPR036909">
    <property type="entry name" value="Cyt_c-like_dom_sf"/>
</dbReference>
<dbReference type="InterPro" id="IPR051459">
    <property type="entry name" value="Cytochrome_c-type_DH"/>
</dbReference>
<evidence type="ECO:0000313" key="12">
    <source>
        <dbReference type="Proteomes" id="UP001597216"/>
    </source>
</evidence>
<evidence type="ECO:0000256" key="2">
    <source>
        <dbReference type="ARBA" id="ARBA00022448"/>
    </source>
</evidence>
<evidence type="ECO:0000313" key="11">
    <source>
        <dbReference type="EMBL" id="MFD1189780.1"/>
    </source>
</evidence>
<evidence type="ECO:0000256" key="7">
    <source>
        <dbReference type="ARBA" id="ARBA00023004"/>
    </source>
</evidence>
<keyword evidence="9" id="KW-0732">Signal</keyword>
<feature type="domain" description="Cytochrome c" evidence="10">
    <location>
        <begin position="19"/>
        <end position="97"/>
    </location>
</feature>
<keyword evidence="12" id="KW-1185">Reference proteome</keyword>
<feature type="chain" id="PRO_5047462435" evidence="9">
    <location>
        <begin position="22"/>
        <end position="128"/>
    </location>
</feature>
<reference evidence="12" key="1">
    <citation type="journal article" date="2019" name="Int. J. Syst. Evol. Microbiol.">
        <title>The Global Catalogue of Microorganisms (GCM) 10K type strain sequencing project: providing services to taxonomists for standard genome sequencing and annotation.</title>
        <authorList>
            <consortium name="The Broad Institute Genomics Platform"/>
            <consortium name="The Broad Institute Genome Sequencing Center for Infectious Disease"/>
            <person name="Wu L."/>
            <person name="Ma J."/>
        </authorList>
    </citation>
    <scope>NUCLEOTIDE SEQUENCE [LARGE SCALE GENOMIC DNA]</scope>
    <source>
        <strain evidence="12">CCUG 55074</strain>
    </source>
</reference>
<comment type="cofactor">
    <cofactor evidence="1">
        <name>heme c</name>
        <dbReference type="ChEBI" id="CHEBI:61717"/>
    </cofactor>
</comment>
<evidence type="ECO:0000256" key="9">
    <source>
        <dbReference type="SAM" id="SignalP"/>
    </source>
</evidence>
<evidence type="ECO:0000259" key="10">
    <source>
        <dbReference type="PROSITE" id="PS51007"/>
    </source>
</evidence>
<accession>A0ABW3SYT6</accession>
<protein>
    <submittedName>
        <fullName evidence="11">Cytochrome c</fullName>
    </submittedName>
</protein>
<keyword evidence="3 8" id="KW-0349">Heme</keyword>
<evidence type="ECO:0000256" key="5">
    <source>
        <dbReference type="ARBA" id="ARBA00022723"/>
    </source>
</evidence>
<organism evidence="11 12">
    <name type="scientific">Phenylobacterium conjunctum</name>
    <dbReference type="NCBI Taxonomy" id="1298959"/>
    <lineage>
        <taxon>Bacteria</taxon>
        <taxon>Pseudomonadati</taxon>
        <taxon>Pseudomonadota</taxon>
        <taxon>Alphaproteobacteria</taxon>
        <taxon>Caulobacterales</taxon>
        <taxon>Caulobacteraceae</taxon>
        <taxon>Phenylobacterium</taxon>
    </lineage>
</organism>
<keyword evidence="5 8" id="KW-0479">Metal-binding</keyword>
<evidence type="ECO:0000256" key="6">
    <source>
        <dbReference type="ARBA" id="ARBA00022982"/>
    </source>
</evidence>
<feature type="signal peptide" evidence="9">
    <location>
        <begin position="1"/>
        <end position="21"/>
    </location>
</feature>
<evidence type="ECO:0000256" key="8">
    <source>
        <dbReference type="PROSITE-ProRule" id="PRU00433"/>
    </source>
</evidence>
<sequence>MRMIFPLAAAAALLSAAPALAADGKQMFMDNCSACHQATGKGIPGAFPALAGSKVAQGDPKEPIGRILNGRGGMPAFSQELSDAEISTILTYVRASWGNKAAPVKPQQVAALRTGAKRENAKEKLQAH</sequence>
<evidence type="ECO:0000256" key="1">
    <source>
        <dbReference type="ARBA" id="ARBA00001926"/>
    </source>
</evidence>
<dbReference type="Proteomes" id="UP001597216">
    <property type="component" value="Unassembled WGS sequence"/>
</dbReference>
<proteinExistence type="predicted"/>
<dbReference type="SUPFAM" id="SSF46626">
    <property type="entry name" value="Cytochrome c"/>
    <property type="match status" value="1"/>
</dbReference>
<keyword evidence="4" id="KW-0679">Respiratory chain</keyword>
<name>A0ABW3SYT6_9CAUL</name>
<dbReference type="PANTHER" id="PTHR35008">
    <property type="entry name" value="BLL4482 PROTEIN-RELATED"/>
    <property type="match status" value="1"/>
</dbReference>
<dbReference type="EMBL" id="JBHTLQ010000006">
    <property type="protein sequence ID" value="MFD1189780.1"/>
    <property type="molecule type" value="Genomic_DNA"/>
</dbReference>
<dbReference type="InterPro" id="IPR008168">
    <property type="entry name" value="Cyt_C_IC"/>
</dbReference>
<dbReference type="RefSeq" id="WP_374346401.1">
    <property type="nucleotide sequence ID" value="NZ_JBHTLQ010000006.1"/>
</dbReference>
<dbReference type="PROSITE" id="PS51007">
    <property type="entry name" value="CYTC"/>
    <property type="match status" value="1"/>
</dbReference>
<keyword evidence="7 8" id="KW-0408">Iron</keyword>
<dbReference type="PANTHER" id="PTHR35008:SF8">
    <property type="entry name" value="ALCOHOL DEHYDROGENASE CYTOCHROME C SUBUNIT"/>
    <property type="match status" value="1"/>
</dbReference>
<comment type="caution">
    <text evidence="11">The sequence shown here is derived from an EMBL/GenBank/DDBJ whole genome shotgun (WGS) entry which is preliminary data.</text>
</comment>
<dbReference type="Pfam" id="PF13442">
    <property type="entry name" value="Cytochrome_CBB3"/>
    <property type="match status" value="1"/>
</dbReference>
<keyword evidence="2" id="KW-0813">Transport</keyword>